<gene>
    <name evidence="2" type="ORF">HYH02_011504</name>
</gene>
<dbReference type="Proteomes" id="UP000613740">
    <property type="component" value="Unassembled WGS sequence"/>
</dbReference>
<protein>
    <submittedName>
        <fullName evidence="2">Uncharacterized protein</fullName>
    </submittedName>
</protein>
<keyword evidence="3" id="KW-1185">Reference proteome</keyword>
<evidence type="ECO:0000313" key="2">
    <source>
        <dbReference type="EMBL" id="KAG2436567.1"/>
    </source>
</evidence>
<name>A0A835T0A9_9CHLO</name>
<organism evidence="2 3">
    <name type="scientific">Chlamydomonas schloesseri</name>
    <dbReference type="NCBI Taxonomy" id="2026947"/>
    <lineage>
        <taxon>Eukaryota</taxon>
        <taxon>Viridiplantae</taxon>
        <taxon>Chlorophyta</taxon>
        <taxon>core chlorophytes</taxon>
        <taxon>Chlorophyceae</taxon>
        <taxon>CS clade</taxon>
        <taxon>Chlamydomonadales</taxon>
        <taxon>Chlamydomonadaceae</taxon>
        <taxon>Chlamydomonas</taxon>
    </lineage>
</organism>
<evidence type="ECO:0000256" key="1">
    <source>
        <dbReference type="SAM" id="MobiDB-lite"/>
    </source>
</evidence>
<comment type="caution">
    <text evidence="2">The sequence shown here is derived from an EMBL/GenBank/DDBJ whole genome shotgun (WGS) entry which is preliminary data.</text>
</comment>
<feature type="compositionally biased region" description="Low complexity" evidence="1">
    <location>
        <begin position="74"/>
        <end position="106"/>
    </location>
</feature>
<feature type="region of interest" description="Disordered" evidence="1">
    <location>
        <begin position="71"/>
        <end position="106"/>
    </location>
</feature>
<accession>A0A835T0A9</accession>
<reference evidence="2" key="1">
    <citation type="journal article" date="2020" name="bioRxiv">
        <title>Comparative genomics of Chlamydomonas.</title>
        <authorList>
            <person name="Craig R.J."/>
            <person name="Hasan A.R."/>
            <person name="Ness R.W."/>
            <person name="Keightley P.D."/>
        </authorList>
    </citation>
    <scope>NUCLEOTIDE SEQUENCE</scope>
    <source>
        <strain evidence="2">CCAP 11/173</strain>
    </source>
</reference>
<dbReference type="EMBL" id="JAEHOD010000049">
    <property type="protein sequence ID" value="KAG2436567.1"/>
    <property type="molecule type" value="Genomic_DNA"/>
</dbReference>
<evidence type="ECO:0000313" key="3">
    <source>
        <dbReference type="Proteomes" id="UP000613740"/>
    </source>
</evidence>
<dbReference type="OrthoDB" id="524165at2759"/>
<proteinExistence type="predicted"/>
<dbReference type="AlphaFoldDB" id="A0A835T0A9"/>
<sequence length="106" mass="11258">MSDLQGFSKQQFDEAYRRALERKRLFKEYLSRHQVMEKLNGAIEQLYECERLPENPMEWIADVITGKEAGGAAAGAAASGPGTGAGRPASGGAAKSKAIGSKLTGA</sequence>